<dbReference type="InterPro" id="IPR000659">
    <property type="entry name" value="Pyridox_Oxase"/>
</dbReference>
<dbReference type="PANTHER" id="PTHR10851">
    <property type="entry name" value="PYRIDOXINE-5-PHOSPHATE OXIDASE"/>
    <property type="match status" value="1"/>
</dbReference>
<feature type="domain" description="Pyridoxine 5'-phosphate oxidase dimerisation C-terminal" evidence="13">
    <location>
        <begin position="242"/>
        <end position="296"/>
    </location>
</feature>
<evidence type="ECO:0000259" key="12">
    <source>
        <dbReference type="Pfam" id="PF01243"/>
    </source>
</evidence>
<organism evidence="14 15">
    <name type="scientific">Strigamia maritima</name>
    <name type="common">European centipede</name>
    <name type="synonym">Geophilus maritimus</name>
    <dbReference type="NCBI Taxonomy" id="126957"/>
    <lineage>
        <taxon>Eukaryota</taxon>
        <taxon>Metazoa</taxon>
        <taxon>Ecdysozoa</taxon>
        <taxon>Arthropoda</taxon>
        <taxon>Myriapoda</taxon>
        <taxon>Chilopoda</taxon>
        <taxon>Pleurostigmophora</taxon>
        <taxon>Geophilomorpha</taxon>
        <taxon>Linotaeniidae</taxon>
        <taxon>Strigamia</taxon>
    </lineage>
</organism>
<dbReference type="EMBL" id="JH431954">
    <property type="status" value="NOT_ANNOTATED_CDS"/>
    <property type="molecule type" value="Genomic_DNA"/>
</dbReference>
<dbReference type="GO" id="GO:0010181">
    <property type="term" value="F:FMN binding"/>
    <property type="evidence" value="ECO:0007669"/>
    <property type="project" value="InterPro"/>
</dbReference>
<dbReference type="EC" id="1.4.3.5" evidence="7"/>
<evidence type="ECO:0000256" key="8">
    <source>
        <dbReference type="ARBA" id="ARBA00022630"/>
    </source>
</evidence>
<dbReference type="PANTHER" id="PTHR10851:SF0">
    <property type="entry name" value="PYRIDOXINE-5'-PHOSPHATE OXIDASE"/>
    <property type="match status" value="1"/>
</dbReference>
<evidence type="ECO:0000256" key="10">
    <source>
        <dbReference type="ARBA" id="ARBA00023002"/>
    </source>
</evidence>
<dbReference type="HAMAP" id="MF_01629">
    <property type="entry name" value="PdxH"/>
    <property type="match status" value="1"/>
</dbReference>
<keyword evidence="8" id="KW-0285">Flavoprotein</keyword>
<comment type="pathway">
    <text evidence="4">Cofactor metabolism; pyridoxal 5'-phosphate salvage; pyridoxal 5'-phosphate from pyridoxine 5'-phosphate: step 1/1.</text>
</comment>
<proteinExistence type="inferred from homology"/>
<dbReference type="InterPro" id="IPR019740">
    <property type="entry name" value="Pyridox_Oxase_CS"/>
</dbReference>
<dbReference type="EnsemblMetazoa" id="SMAR009958-RA">
    <property type="protein sequence ID" value="SMAR009958-PA"/>
    <property type="gene ID" value="SMAR009958"/>
</dbReference>
<evidence type="ECO:0000256" key="4">
    <source>
        <dbReference type="ARBA" id="ARBA00005037"/>
    </source>
</evidence>
<comment type="pathway">
    <text evidence="3">Cofactor metabolism; pyridoxal 5'-phosphate salvage; pyridoxal 5'-phosphate from pyridoxamine 5'-phosphate: step 1/1.</text>
</comment>
<evidence type="ECO:0000313" key="15">
    <source>
        <dbReference type="Proteomes" id="UP000014500"/>
    </source>
</evidence>
<evidence type="ECO:0000256" key="5">
    <source>
        <dbReference type="ARBA" id="ARBA00007301"/>
    </source>
</evidence>
<dbReference type="NCBIfam" id="TIGR00558">
    <property type="entry name" value="pdxH"/>
    <property type="match status" value="1"/>
</dbReference>
<keyword evidence="10" id="KW-0560">Oxidoreductase</keyword>
<comment type="subunit">
    <text evidence="6">Homodimer.</text>
</comment>
<evidence type="ECO:0000259" key="13">
    <source>
        <dbReference type="Pfam" id="PF10590"/>
    </source>
</evidence>
<dbReference type="FunFam" id="2.30.110.10:FF:000005">
    <property type="entry name" value="NAD(P)H-hydrate epimerase"/>
    <property type="match status" value="1"/>
</dbReference>
<evidence type="ECO:0000256" key="1">
    <source>
        <dbReference type="ARBA" id="ARBA00001917"/>
    </source>
</evidence>
<dbReference type="InterPro" id="IPR012349">
    <property type="entry name" value="Split_barrel_FMN-bd"/>
</dbReference>
<keyword evidence="11" id="KW-0664">Pyridoxine biosynthesis</keyword>
<keyword evidence="9" id="KW-0288">FMN</keyword>
<dbReference type="PROSITE" id="PS01064">
    <property type="entry name" value="PYRIDOX_OXIDASE"/>
    <property type="match status" value="1"/>
</dbReference>
<dbReference type="NCBIfam" id="NF004231">
    <property type="entry name" value="PRK05679.1"/>
    <property type="match status" value="1"/>
</dbReference>
<evidence type="ECO:0000256" key="2">
    <source>
        <dbReference type="ARBA" id="ARBA00003691"/>
    </source>
</evidence>
<sequence>MLLASDRMIIARMRRHYRGRIAFDSPRRGILPISKKLAKSDLTMVSLFVDSSKLDRELFNVLHLVTFHVMADMRISYDQTALREDSLIAKEPIAQFQNWFDVARQNREILEPNAVCLATAAQNGWPSCRMVLLKAFGKDGFTFFTNYDSRKGRELAENPFAALTFFWAPLHRQVRIEGAVRKVSDVESIRYFNSRPRDSQIAAVASAQSSRINGKAELEREFSLLSEKYSVESAIIPKPENWGGYLVVPEKIEFWQGQKNRMHDRIRFRKPTPSDVIDNKFIHAGDDGWIFERLSP</sequence>
<dbReference type="Gene3D" id="2.30.110.10">
    <property type="entry name" value="Electron Transport, Fmn-binding Protein, Chain A"/>
    <property type="match status" value="1"/>
</dbReference>
<evidence type="ECO:0000256" key="11">
    <source>
        <dbReference type="ARBA" id="ARBA00023096"/>
    </source>
</evidence>
<dbReference type="STRING" id="126957.T1J8D0"/>
<accession>T1J8D0</accession>
<dbReference type="Pfam" id="PF10590">
    <property type="entry name" value="PNP_phzG_C"/>
    <property type="match status" value="1"/>
</dbReference>
<dbReference type="HOGENOM" id="CLU_032263_2_1_1"/>
<dbReference type="GO" id="GO:0008615">
    <property type="term" value="P:pyridoxine biosynthetic process"/>
    <property type="evidence" value="ECO:0007669"/>
    <property type="project" value="UniProtKB-KW"/>
</dbReference>
<comment type="similarity">
    <text evidence="5">Belongs to the pyridoxamine 5'-phosphate oxidase family.</text>
</comment>
<keyword evidence="15" id="KW-1185">Reference proteome</keyword>
<protein>
    <recommendedName>
        <fullName evidence="7">pyridoxal 5'-phosphate synthase</fullName>
        <ecNumber evidence="7">1.4.3.5</ecNumber>
    </recommendedName>
</protein>
<dbReference type="Pfam" id="PF01243">
    <property type="entry name" value="PNPOx_N"/>
    <property type="match status" value="1"/>
</dbReference>
<feature type="domain" description="Pyridoxamine 5'-phosphate oxidase N-terminal" evidence="12">
    <location>
        <begin position="108"/>
        <end position="223"/>
    </location>
</feature>
<reference evidence="14" key="2">
    <citation type="submission" date="2015-02" db="UniProtKB">
        <authorList>
            <consortium name="EnsemblMetazoa"/>
        </authorList>
    </citation>
    <scope>IDENTIFICATION</scope>
</reference>
<dbReference type="InterPro" id="IPR011576">
    <property type="entry name" value="Pyridox_Oxase_N"/>
</dbReference>
<evidence type="ECO:0000256" key="7">
    <source>
        <dbReference type="ARBA" id="ARBA00012801"/>
    </source>
</evidence>
<dbReference type="InterPro" id="IPR019576">
    <property type="entry name" value="Pyridoxamine_oxidase_dimer_C"/>
</dbReference>
<comment type="function">
    <text evidence="2">Catalyzes the oxidation of either pyridoxine 5'-phosphate (PNP) or pyridoxamine 5'-phosphate (PMP) into pyridoxal 5'-phosphate (PLP).</text>
</comment>
<dbReference type="SUPFAM" id="SSF50475">
    <property type="entry name" value="FMN-binding split barrel"/>
    <property type="match status" value="1"/>
</dbReference>
<evidence type="ECO:0000256" key="6">
    <source>
        <dbReference type="ARBA" id="ARBA00011738"/>
    </source>
</evidence>
<reference evidence="15" key="1">
    <citation type="submission" date="2011-05" db="EMBL/GenBank/DDBJ databases">
        <authorList>
            <person name="Richards S.R."/>
            <person name="Qu J."/>
            <person name="Jiang H."/>
            <person name="Jhangiani S.N."/>
            <person name="Agravi P."/>
            <person name="Goodspeed R."/>
            <person name="Gross S."/>
            <person name="Mandapat C."/>
            <person name="Jackson L."/>
            <person name="Mathew T."/>
            <person name="Pu L."/>
            <person name="Thornton R."/>
            <person name="Saada N."/>
            <person name="Wilczek-Boney K.B."/>
            <person name="Lee S."/>
            <person name="Kovar C."/>
            <person name="Wu Y."/>
            <person name="Scherer S.E."/>
            <person name="Worley K.C."/>
            <person name="Muzny D.M."/>
            <person name="Gibbs R."/>
        </authorList>
    </citation>
    <scope>NUCLEOTIDE SEQUENCE</scope>
    <source>
        <strain evidence="15">Brora</strain>
    </source>
</reference>
<evidence type="ECO:0000256" key="9">
    <source>
        <dbReference type="ARBA" id="ARBA00022643"/>
    </source>
</evidence>
<evidence type="ECO:0000256" key="3">
    <source>
        <dbReference type="ARBA" id="ARBA00004738"/>
    </source>
</evidence>
<dbReference type="UniPathway" id="UPA01068">
    <property type="reaction ID" value="UER00304"/>
</dbReference>
<dbReference type="Proteomes" id="UP000014500">
    <property type="component" value="Unassembled WGS sequence"/>
</dbReference>
<dbReference type="AlphaFoldDB" id="T1J8D0"/>
<comment type="cofactor">
    <cofactor evidence="1">
        <name>FMN</name>
        <dbReference type="ChEBI" id="CHEBI:58210"/>
    </cofactor>
</comment>
<dbReference type="GO" id="GO:0004733">
    <property type="term" value="F:pyridoxamine phosphate oxidase activity"/>
    <property type="evidence" value="ECO:0007669"/>
    <property type="project" value="UniProtKB-EC"/>
</dbReference>
<evidence type="ECO:0000313" key="14">
    <source>
        <dbReference type="EnsemblMetazoa" id="SMAR009958-PA"/>
    </source>
</evidence>
<dbReference type="OMA" id="AYFRTRP"/>
<dbReference type="eggNOG" id="KOG2586">
    <property type="taxonomic scope" value="Eukaryota"/>
</dbReference>
<dbReference type="PhylomeDB" id="T1J8D0"/>
<name>T1J8D0_STRMM</name>